<accession>A0A453FT87</accession>
<reference evidence="3" key="2">
    <citation type="journal article" date="2017" name="Nat. Plants">
        <title>The Aegilops tauschii genome reveals multiple impacts of transposons.</title>
        <authorList>
            <person name="Zhao G."/>
            <person name="Zou C."/>
            <person name="Li K."/>
            <person name="Wang K."/>
            <person name="Li T."/>
            <person name="Gao L."/>
            <person name="Zhang X."/>
            <person name="Wang H."/>
            <person name="Yang Z."/>
            <person name="Liu X."/>
            <person name="Jiang W."/>
            <person name="Mao L."/>
            <person name="Kong X."/>
            <person name="Jiao Y."/>
            <person name="Jia J."/>
        </authorList>
    </citation>
    <scope>NUCLEOTIDE SEQUENCE [LARGE SCALE GENOMIC DNA]</scope>
    <source>
        <strain evidence="3">cv. AL8/78</strain>
    </source>
</reference>
<feature type="region of interest" description="Disordered" evidence="1">
    <location>
        <begin position="1"/>
        <end position="102"/>
    </location>
</feature>
<evidence type="ECO:0000313" key="2">
    <source>
        <dbReference type="EnsemblPlants" id="AET3Gv20770600.1"/>
    </source>
</evidence>
<keyword evidence="3" id="KW-1185">Reference proteome</keyword>
<dbReference type="EnsemblPlants" id="AET3Gv20770600.1">
    <property type="protein sequence ID" value="AET3Gv20770600.1"/>
    <property type="gene ID" value="AET3Gv20770600"/>
</dbReference>
<dbReference type="Gramene" id="AET3Gv20770600.1">
    <property type="protein sequence ID" value="AET3Gv20770600.1"/>
    <property type="gene ID" value="AET3Gv20770600"/>
</dbReference>
<reference evidence="2" key="3">
    <citation type="journal article" date="2017" name="Nature">
        <title>Genome sequence of the progenitor of the wheat D genome Aegilops tauschii.</title>
        <authorList>
            <person name="Luo M.C."/>
            <person name="Gu Y.Q."/>
            <person name="Puiu D."/>
            <person name="Wang H."/>
            <person name="Twardziok S.O."/>
            <person name="Deal K.R."/>
            <person name="Huo N."/>
            <person name="Zhu T."/>
            <person name="Wang L."/>
            <person name="Wang Y."/>
            <person name="McGuire P.E."/>
            <person name="Liu S."/>
            <person name="Long H."/>
            <person name="Ramasamy R.K."/>
            <person name="Rodriguez J.C."/>
            <person name="Van S.L."/>
            <person name="Yuan L."/>
            <person name="Wang Z."/>
            <person name="Xia Z."/>
            <person name="Xiao L."/>
            <person name="Anderson O.D."/>
            <person name="Ouyang S."/>
            <person name="Liang Y."/>
            <person name="Zimin A.V."/>
            <person name="Pertea G."/>
            <person name="Qi P."/>
            <person name="Bennetzen J.L."/>
            <person name="Dai X."/>
            <person name="Dawson M.W."/>
            <person name="Muller H.G."/>
            <person name="Kugler K."/>
            <person name="Rivarola-Duarte L."/>
            <person name="Spannagl M."/>
            <person name="Mayer K.F.X."/>
            <person name="Lu F.H."/>
            <person name="Bevan M.W."/>
            <person name="Leroy P."/>
            <person name="Li P."/>
            <person name="You F.M."/>
            <person name="Sun Q."/>
            <person name="Liu Z."/>
            <person name="Lyons E."/>
            <person name="Wicker T."/>
            <person name="Salzberg S.L."/>
            <person name="Devos K.M."/>
            <person name="Dvorak J."/>
        </authorList>
    </citation>
    <scope>NUCLEOTIDE SEQUENCE [LARGE SCALE GENOMIC DNA]</scope>
    <source>
        <strain evidence="2">cv. AL8/78</strain>
    </source>
</reference>
<protein>
    <submittedName>
        <fullName evidence="2">Uncharacterized protein</fullName>
    </submittedName>
</protein>
<reference evidence="2" key="5">
    <citation type="journal article" date="2021" name="G3 (Bethesda)">
        <title>Aegilops tauschii genome assembly Aet v5.0 features greater sequence contiguity and improved annotation.</title>
        <authorList>
            <person name="Wang L."/>
            <person name="Zhu T."/>
            <person name="Rodriguez J.C."/>
            <person name="Deal K.R."/>
            <person name="Dubcovsky J."/>
            <person name="McGuire P.E."/>
            <person name="Lux T."/>
            <person name="Spannagl M."/>
            <person name="Mayer K.F.X."/>
            <person name="Baldrich P."/>
            <person name="Meyers B.C."/>
            <person name="Huo N."/>
            <person name="Gu Y.Q."/>
            <person name="Zhou H."/>
            <person name="Devos K.M."/>
            <person name="Bennetzen J.L."/>
            <person name="Unver T."/>
            <person name="Budak H."/>
            <person name="Gulick P.J."/>
            <person name="Galiba G."/>
            <person name="Kalapos B."/>
            <person name="Nelson D.R."/>
            <person name="Li P."/>
            <person name="You F.M."/>
            <person name="Luo M.C."/>
            <person name="Dvorak J."/>
        </authorList>
    </citation>
    <scope>NUCLEOTIDE SEQUENCE [LARGE SCALE GENOMIC DNA]</scope>
    <source>
        <strain evidence="2">cv. AL8/78</strain>
    </source>
</reference>
<evidence type="ECO:0000256" key="1">
    <source>
        <dbReference type="SAM" id="MobiDB-lite"/>
    </source>
</evidence>
<evidence type="ECO:0000313" key="3">
    <source>
        <dbReference type="Proteomes" id="UP000015105"/>
    </source>
</evidence>
<reference evidence="3" key="1">
    <citation type="journal article" date="2014" name="Science">
        <title>Ancient hybridizations among the ancestral genomes of bread wheat.</title>
        <authorList>
            <consortium name="International Wheat Genome Sequencing Consortium,"/>
            <person name="Marcussen T."/>
            <person name="Sandve S.R."/>
            <person name="Heier L."/>
            <person name="Spannagl M."/>
            <person name="Pfeifer M."/>
            <person name="Jakobsen K.S."/>
            <person name="Wulff B.B."/>
            <person name="Steuernagel B."/>
            <person name="Mayer K.F."/>
            <person name="Olsen O.A."/>
        </authorList>
    </citation>
    <scope>NUCLEOTIDE SEQUENCE [LARGE SCALE GENOMIC DNA]</scope>
    <source>
        <strain evidence="3">cv. AL8/78</strain>
    </source>
</reference>
<reference evidence="2" key="4">
    <citation type="submission" date="2019-03" db="UniProtKB">
        <authorList>
            <consortium name="EnsemblPlants"/>
        </authorList>
    </citation>
    <scope>IDENTIFICATION</scope>
</reference>
<dbReference type="STRING" id="200361.A0A453FT87"/>
<name>A0A453FT87_AEGTS</name>
<proteinExistence type="predicted"/>
<dbReference type="AlphaFoldDB" id="A0A453FT87"/>
<feature type="compositionally biased region" description="Polar residues" evidence="1">
    <location>
        <begin position="1"/>
        <end position="21"/>
    </location>
</feature>
<dbReference type="Proteomes" id="UP000015105">
    <property type="component" value="Chromosome 3D"/>
</dbReference>
<feature type="compositionally biased region" description="Low complexity" evidence="1">
    <location>
        <begin position="22"/>
        <end position="43"/>
    </location>
</feature>
<organism evidence="2 3">
    <name type="scientific">Aegilops tauschii subsp. strangulata</name>
    <name type="common">Goatgrass</name>
    <dbReference type="NCBI Taxonomy" id="200361"/>
    <lineage>
        <taxon>Eukaryota</taxon>
        <taxon>Viridiplantae</taxon>
        <taxon>Streptophyta</taxon>
        <taxon>Embryophyta</taxon>
        <taxon>Tracheophyta</taxon>
        <taxon>Spermatophyta</taxon>
        <taxon>Magnoliopsida</taxon>
        <taxon>Liliopsida</taxon>
        <taxon>Poales</taxon>
        <taxon>Poaceae</taxon>
        <taxon>BOP clade</taxon>
        <taxon>Pooideae</taxon>
        <taxon>Triticodae</taxon>
        <taxon>Triticeae</taxon>
        <taxon>Triticinae</taxon>
        <taxon>Aegilops</taxon>
    </lineage>
</organism>
<sequence>GQMSSINPSSFPAMKNANSYGTPPSSSRSRTSLSWSLTRTPTSAASVRHGGSLQRRREERGGCGRAAAAVGRVGYGGGDRQHSGRPHSVLRPVQGRHPRPLRLPALRGVGGDPVRWWRLPDHGAGVQHQLVPRLLCVHGGSPDMNCCTARIVHATGHCSAAANAEPRELTLAFRMLGLALYTVLPLLSQPYQPMDFCHHAGPFPRGRGRHAIATGAAPDSCAGPVSSPVPIFWRHRP</sequence>